<dbReference type="PANTHER" id="PTHR24171:SF10">
    <property type="entry name" value="ANKYRIN REPEAT DOMAIN-CONTAINING PROTEIN 29-LIKE"/>
    <property type="match status" value="1"/>
</dbReference>
<dbReference type="InterPro" id="IPR036770">
    <property type="entry name" value="Ankyrin_rpt-contain_sf"/>
</dbReference>
<dbReference type="SUPFAM" id="SSF48403">
    <property type="entry name" value="Ankyrin repeat"/>
    <property type="match status" value="1"/>
</dbReference>
<dbReference type="Proteomes" id="UP001152797">
    <property type="component" value="Unassembled WGS sequence"/>
</dbReference>
<dbReference type="Pfam" id="PF12796">
    <property type="entry name" value="Ank_2"/>
    <property type="match status" value="1"/>
</dbReference>
<evidence type="ECO:0000256" key="1">
    <source>
        <dbReference type="ARBA" id="ARBA00022737"/>
    </source>
</evidence>
<dbReference type="PRINTS" id="PR01415">
    <property type="entry name" value="ANKYRIN"/>
</dbReference>
<evidence type="ECO:0000313" key="4">
    <source>
        <dbReference type="EMBL" id="CAI3986847.1"/>
    </source>
</evidence>
<proteinExistence type="predicted"/>
<dbReference type="OrthoDB" id="341259at2759"/>
<evidence type="ECO:0000256" key="2">
    <source>
        <dbReference type="ARBA" id="ARBA00023043"/>
    </source>
</evidence>
<dbReference type="AlphaFoldDB" id="A0A9P1C8Z9"/>
<dbReference type="PANTHER" id="PTHR24171">
    <property type="entry name" value="ANKYRIN REPEAT DOMAIN-CONTAINING PROTEIN 39-RELATED"/>
    <property type="match status" value="1"/>
</dbReference>
<keyword evidence="1" id="KW-0677">Repeat</keyword>
<feature type="repeat" description="ANK" evidence="3">
    <location>
        <begin position="74"/>
        <end position="106"/>
    </location>
</feature>
<organism evidence="4">
    <name type="scientific">Cladocopium goreaui</name>
    <dbReference type="NCBI Taxonomy" id="2562237"/>
    <lineage>
        <taxon>Eukaryota</taxon>
        <taxon>Sar</taxon>
        <taxon>Alveolata</taxon>
        <taxon>Dinophyceae</taxon>
        <taxon>Suessiales</taxon>
        <taxon>Symbiodiniaceae</taxon>
        <taxon>Cladocopium</taxon>
    </lineage>
</organism>
<reference evidence="5 6" key="2">
    <citation type="submission" date="2024-05" db="EMBL/GenBank/DDBJ databases">
        <authorList>
            <person name="Chen Y."/>
            <person name="Shah S."/>
            <person name="Dougan E. K."/>
            <person name="Thang M."/>
            <person name="Chan C."/>
        </authorList>
    </citation>
    <scope>NUCLEOTIDE SEQUENCE [LARGE SCALE GENOMIC DNA]</scope>
</reference>
<dbReference type="PROSITE" id="PS50297">
    <property type="entry name" value="ANK_REP_REGION"/>
    <property type="match status" value="2"/>
</dbReference>
<dbReference type="InterPro" id="IPR002110">
    <property type="entry name" value="Ankyrin_rpt"/>
</dbReference>
<reference evidence="4" key="1">
    <citation type="submission" date="2022-10" db="EMBL/GenBank/DDBJ databases">
        <authorList>
            <person name="Chen Y."/>
            <person name="Dougan E. K."/>
            <person name="Chan C."/>
            <person name="Rhodes N."/>
            <person name="Thang M."/>
        </authorList>
    </citation>
    <scope>NUCLEOTIDE SEQUENCE</scope>
</reference>
<sequence length="116" mass="12192">MPRKASQGAATLLQAAEMGDTHTLRQELQLRPQLREACNSRGETALIVAARLGHVSACKLLVSLRADVEATDSASGTPLAYAAKGKHAEICQLLLEHGADIESVDCGVRSAGCVLQ</sequence>
<comment type="caution">
    <text evidence="4">The sequence shown here is derived from an EMBL/GenBank/DDBJ whole genome shotgun (WGS) entry which is preliminary data.</text>
</comment>
<keyword evidence="2 3" id="KW-0040">ANK repeat</keyword>
<dbReference type="Gene3D" id="1.25.40.20">
    <property type="entry name" value="Ankyrin repeat-containing domain"/>
    <property type="match status" value="1"/>
</dbReference>
<dbReference type="EMBL" id="CAMXCT010001112">
    <property type="protein sequence ID" value="CAI3986847.1"/>
    <property type="molecule type" value="Genomic_DNA"/>
</dbReference>
<dbReference type="SMART" id="SM00248">
    <property type="entry name" value="ANK"/>
    <property type="match status" value="2"/>
</dbReference>
<accession>A0A9P1C8Z9</accession>
<evidence type="ECO:0000256" key="3">
    <source>
        <dbReference type="PROSITE-ProRule" id="PRU00023"/>
    </source>
</evidence>
<protein>
    <submittedName>
        <fullName evidence="5">Ankyrin-1</fullName>
    </submittedName>
</protein>
<gene>
    <name evidence="4" type="ORF">C1SCF055_LOCUS14165</name>
</gene>
<feature type="repeat" description="ANK" evidence="3">
    <location>
        <begin position="41"/>
        <end position="73"/>
    </location>
</feature>
<name>A0A9P1C8Z9_9DINO</name>
<dbReference type="PROSITE" id="PS50088">
    <property type="entry name" value="ANK_REPEAT"/>
    <property type="match status" value="2"/>
</dbReference>
<dbReference type="EMBL" id="CAMXCT030001112">
    <property type="protein sequence ID" value="CAL4774159.1"/>
    <property type="molecule type" value="Genomic_DNA"/>
</dbReference>
<evidence type="ECO:0000313" key="6">
    <source>
        <dbReference type="Proteomes" id="UP001152797"/>
    </source>
</evidence>
<keyword evidence="6" id="KW-1185">Reference proteome</keyword>
<dbReference type="EMBL" id="CAMXCT020001112">
    <property type="protein sequence ID" value="CAL1140222.1"/>
    <property type="molecule type" value="Genomic_DNA"/>
</dbReference>
<evidence type="ECO:0000313" key="5">
    <source>
        <dbReference type="EMBL" id="CAL4774159.1"/>
    </source>
</evidence>